<gene>
    <name evidence="1" type="ORF">EAS64_42620</name>
</gene>
<dbReference type="OrthoDB" id="4552724at2"/>
<comment type="caution">
    <text evidence="1">The sequence shown here is derived from an EMBL/GenBank/DDBJ whole genome shotgun (WGS) entry which is preliminary data.</text>
</comment>
<accession>A0A6P2BKL4</accession>
<keyword evidence="2" id="KW-1185">Reference proteome</keyword>
<evidence type="ECO:0008006" key="3">
    <source>
        <dbReference type="Google" id="ProtNLM"/>
    </source>
</evidence>
<dbReference type="Proteomes" id="UP000460272">
    <property type="component" value="Unassembled WGS sequence"/>
</dbReference>
<protein>
    <recommendedName>
        <fullName evidence="3">YCII-related domain-containing protein</fullName>
    </recommendedName>
</protein>
<evidence type="ECO:0000313" key="2">
    <source>
        <dbReference type="Proteomes" id="UP000460272"/>
    </source>
</evidence>
<evidence type="ECO:0000313" key="1">
    <source>
        <dbReference type="EMBL" id="TVY98954.1"/>
    </source>
</evidence>
<organism evidence="1 2">
    <name type="scientific">Trebonia kvetii</name>
    <dbReference type="NCBI Taxonomy" id="2480626"/>
    <lineage>
        <taxon>Bacteria</taxon>
        <taxon>Bacillati</taxon>
        <taxon>Actinomycetota</taxon>
        <taxon>Actinomycetes</taxon>
        <taxon>Streptosporangiales</taxon>
        <taxon>Treboniaceae</taxon>
        <taxon>Trebonia</taxon>
    </lineage>
</organism>
<proteinExistence type="predicted"/>
<dbReference type="EMBL" id="RPFW01000017">
    <property type="protein sequence ID" value="TVY98954.1"/>
    <property type="molecule type" value="Genomic_DNA"/>
</dbReference>
<dbReference type="AlphaFoldDB" id="A0A6P2BKL4"/>
<reference evidence="1 2" key="1">
    <citation type="submission" date="2018-11" db="EMBL/GenBank/DDBJ databases">
        <title>Trebonia kvetii gen.nov., sp.nov., a novel acidophilic actinobacterium, and proposal of the new actinobacterial family Treboniaceae fam. nov.</title>
        <authorList>
            <person name="Rapoport D."/>
            <person name="Sagova-Mareckova M."/>
            <person name="Sedlacek I."/>
            <person name="Provaznik J."/>
            <person name="Kralova S."/>
            <person name="Pavlinic D."/>
            <person name="Benes V."/>
            <person name="Kopecky J."/>
        </authorList>
    </citation>
    <scope>NUCLEOTIDE SEQUENCE [LARGE SCALE GENOMIC DNA]</scope>
    <source>
        <strain evidence="1 2">15Tr583</strain>
    </source>
</reference>
<sequence>MFAQLVIFDGPRSPEFSAAADRAGRGRIMPMLASDPVFGPAHPGSYILQAADGGRAVLILADTEAAITHASKLVTGSELLPDEDPALLTDPDHVVTYEVVYAMSPGFPELGNN</sequence>
<name>A0A6P2BKL4_9ACTN</name>
<dbReference type="RefSeq" id="WP_145862420.1">
    <property type="nucleotide sequence ID" value="NZ_RPFW01000017.1"/>
</dbReference>